<dbReference type="OrthoDB" id="2331100at2759"/>
<dbReference type="PANTHER" id="PTHR34883:SF15">
    <property type="entry name" value="EXTRACELLULAR SERINE-RICH PROTEIN"/>
    <property type="match status" value="1"/>
</dbReference>
<dbReference type="RefSeq" id="XP_058310851.1">
    <property type="nucleotide sequence ID" value="XM_058451389.1"/>
</dbReference>
<dbReference type="Gene3D" id="2.60.40.420">
    <property type="entry name" value="Cupredoxins - blue copper proteins"/>
    <property type="match status" value="1"/>
</dbReference>
<evidence type="ECO:0000313" key="2">
    <source>
        <dbReference type="EMBL" id="KAJ5212681.1"/>
    </source>
</evidence>
<accession>A0A9W9N3U2</accession>
<evidence type="ECO:0000256" key="1">
    <source>
        <dbReference type="SAM" id="MobiDB-lite"/>
    </source>
</evidence>
<dbReference type="PANTHER" id="PTHR34883">
    <property type="entry name" value="SERINE-RICH PROTEIN, PUTATIVE-RELATED-RELATED"/>
    <property type="match status" value="1"/>
</dbReference>
<reference evidence="2" key="2">
    <citation type="journal article" date="2023" name="IMA Fungus">
        <title>Comparative genomic study of the Penicillium genus elucidates a diverse pangenome and 15 lateral gene transfer events.</title>
        <authorList>
            <person name="Petersen C."/>
            <person name="Sorensen T."/>
            <person name="Nielsen M.R."/>
            <person name="Sondergaard T.E."/>
            <person name="Sorensen J.L."/>
            <person name="Fitzpatrick D.A."/>
            <person name="Frisvad J.C."/>
            <person name="Nielsen K.L."/>
        </authorList>
    </citation>
    <scope>NUCLEOTIDE SEQUENCE</scope>
    <source>
        <strain evidence="2">IBT 15544</strain>
    </source>
</reference>
<feature type="region of interest" description="Disordered" evidence="1">
    <location>
        <begin position="155"/>
        <end position="177"/>
    </location>
</feature>
<dbReference type="InterPro" id="IPR052953">
    <property type="entry name" value="Ser-rich/MCO-related"/>
</dbReference>
<dbReference type="InterPro" id="IPR008972">
    <property type="entry name" value="Cupredoxin"/>
</dbReference>
<comment type="caution">
    <text evidence="2">The sequence shown here is derived from an EMBL/GenBank/DDBJ whole genome shotgun (WGS) entry which is preliminary data.</text>
</comment>
<dbReference type="EMBL" id="JAPQKR010000008">
    <property type="protein sequence ID" value="KAJ5212681.1"/>
    <property type="molecule type" value="Genomic_DNA"/>
</dbReference>
<evidence type="ECO:0000313" key="3">
    <source>
        <dbReference type="Proteomes" id="UP001150904"/>
    </source>
</evidence>
<reference evidence="2" key="1">
    <citation type="submission" date="2022-12" db="EMBL/GenBank/DDBJ databases">
        <authorList>
            <person name="Petersen C."/>
        </authorList>
    </citation>
    <scope>NUCLEOTIDE SEQUENCE</scope>
    <source>
        <strain evidence="2">IBT 15544</strain>
    </source>
</reference>
<dbReference type="CDD" id="cd00920">
    <property type="entry name" value="Cupredoxin"/>
    <property type="match status" value="1"/>
</dbReference>
<dbReference type="Proteomes" id="UP001150904">
    <property type="component" value="Unassembled WGS sequence"/>
</dbReference>
<keyword evidence="3" id="KW-1185">Reference proteome</keyword>
<gene>
    <name evidence="2" type="ORF">N7498_004327</name>
</gene>
<sequence>MTTTTTTAAATKSVSSSGSIQSINVGKAGLTFDPDTLNVAAGDKVEFHFFPGDHSVTQASFDNPCHPLNSSSFFSGFVAPSSGESSAVFTLTVNDTNPIWFYCGQTGHCQAGMVGVINPGSGPDTLDAFKKAAASASGDSVPAMVQGGILGKASAQQSSTSTTGSSTSTKISGSSATNSADSLRYLTDISITSVLALLMAMLLM</sequence>
<dbReference type="SUPFAM" id="SSF49503">
    <property type="entry name" value="Cupredoxins"/>
    <property type="match status" value="1"/>
</dbReference>
<protein>
    <submittedName>
        <fullName evidence="2">Cupredoxin</fullName>
    </submittedName>
</protein>
<proteinExistence type="predicted"/>
<dbReference type="AlphaFoldDB" id="A0A9W9N3U2"/>
<organism evidence="2 3">
    <name type="scientific">Penicillium cinerascens</name>
    <dbReference type="NCBI Taxonomy" id="70096"/>
    <lineage>
        <taxon>Eukaryota</taxon>
        <taxon>Fungi</taxon>
        <taxon>Dikarya</taxon>
        <taxon>Ascomycota</taxon>
        <taxon>Pezizomycotina</taxon>
        <taxon>Eurotiomycetes</taxon>
        <taxon>Eurotiomycetidae</taxon>
        <taxon>Eurotiales</taxon>
        <taxon>Aspergillaceae</taxon>
        <taxon>Penicillium</taxon>
    </lineage>
</organism>
<dbReference type="GeneID" id="83178690"/>
<name>A0A9W9N3U2_9EURO</name>